<gene>
    <name evidence="2" type="primary">ureD</name>
    <name evidence="3" type="ORF">I2501_32715</name>
</gene>
<sequence length="258" mass="26449">MSGVTAVARIRVTADGSGGTALRELTGEGPLALRRSRHPDDAGAAHVVLVGAMAAPLGGDRLRVEVVVEPGARLLVTSAAATLSLPGRDPAPAHYDLDLTVAGDAELSWRPEPVIAAAGSELRLWTRVHLDPHAQLLFREEQVLGRHDEPPGRLTSRLTVRQGDRLVLDQSTDVGTGAPPGWDGPAVLAGRRTLGQLLTTHAVTCEASGGTSVGASAEAAAFRLGEGLTLLTAVAPDIPALRATMAAPSPAPGSVVVS</sequence>
<comment type="caution">
    <text evidence="3">The sequence shown here is derived from an EMBL/GenBank/DDBJ whole genome shotgun (WGS) entry which is preliminary data.</text>
</comment>
<evidence type="ECO:0000313" key="4">
    <source>
        <dbReference type="Proteomes" id="UP000657385"/>
    </source>
</evidence>
<dbReference type="EMBL" id="JADPRT010000018">
    <property type="protein sequence ID" value="MBF9072789.1"/>
    <property type="molecule type" value="Genomic_DNA"/>
</dbReference>
<dbReference type="Pfam" id="PF01774">
    <property type="entry name" value="UreD"/>
    <property type="match status" value="1"/>
</dbReference>
<dbReference type="InterPro" id="IPR002669">
    <property type="entry name" value="UreD"/>
</dbReference>
<dbReference type="RefSeq" id="WP_196197942.1">
    <property type="nucleotide sequence ID" value="NZ_JADPRT010000018.1"/>
</dbReference>
<dbReference type="Proteomes" id="UP000657385">
    <property type="component" value="Unassembled WGS sequence"/>
</dbReference>
<dbReference type="GO" id="GO:0016151">
    <property type="term" value="F:nickel cation binding"/>
    <property type="evidence" value="ECO:0007669"/>
    <property type="project" value="UniProtKB-UniRule"/>
</dbReference>
<keyword evidence="2" id="KW-0996">Nickel insertion</keyword>
<organism evidence="3 4">
    <name type="scientific">Streptacidiphilus fuscans</name>
    <dbReference type="NCBI Taxonomy" id="2789292"/>
    <lineage>
        <taxon>Bacteria</taxon>
        <taxon>Bacillati</taxon>
        <taxon>Actinomycetota</taxon>
        <taxon>Actinomycetes</taxon>
        <taxon>Kitasatosporales</taxon>
        <taxon>Streptomycetaceae</taxon>
        <taxon>Streptacidiphilus</taxon>
    </lineage>
</organism>
<evidence type="ECO:0000256" key="1">
    <source>
        <dbReference type="ARBA" id="ARBA00023186"/>
    </source>
</evidence>
<dbReference type="GO" id="GO:0005737">
    <property type="term" value="C:cytoplasm"/>
    <property type="evidence" value="ECO:0007669"/>
    <property type="project" value="UniProtKB-SubCell"/>
</dbReference>
<dbReference type="HAMAP" id="MF_01384">
    <property type="entry name" value="UreD"/>
    <property type="match status" value="1"/>
</dbReference>
<comment type="subcellular location">
    <subcellularLocation>
        <location evidence="2">Cytoplasm</location>
    </subcellularLocation>
</comment>
<keyword evidence="2" id="KW-0963">Cytoplasm</keyword>
<accession>A0A931B942</accession>
<name>A0A931B942_9ACTN</name>
<comment type="subunit">
    <text evidence="2">UreD, UreF and UreG form a complex that acts as a GTP-hydrolysis-dependent molecular chaperone, activating the urease apoprotein by helping to assemble the nickel containing metallocenter of UreC. The UreE protein probably delivers the nickel.</text>
</comment>
<evidence type="ECO:0000256" key="2">
    <source>
        <dbReference type="HAMAP-Rule" id="MF_01384"/>
    </source>
</evidence>
<keyword evidence="4" id="KW-1185">Reference proteome</keyword>
<evidence type="ECO:0000313" key="3">
    <source>
        <dbReference type="EMBL" id="MBF9072789.1"/>
    </source>
</evidence>
<comment type="similarity">
    <text evidence="2">Belongs to the UreD family.</text>
</comment>
<comment type="function">
    <text evidence="2">Required for maturation of urease via the functional incorporation of the urease nickel metallocenter.</text>
</comment>
<dbReference type="AlphaFoldDB" id="A0A931B942"/>
<keyword evidence="1 2" id="KW-0143">Chaperone</keyword>
<protein>
    <recommendedName>
        <fullName evidence="2">Urease accessory protein UreD</fullName>
    </recommendedName>
</protein>
<reference evidence="3" key="1">
    <citation type="submission" date="2020-11" db="EMBL/GenBank/DDBJ databases">
        <title>Isolation and identification of active actinomycetes.</title>
        <authorList>
            <person name="Yu B."/>
        </authorList>
    </citation>
    <scope>NUCLEOTIDE SEQUENCE</scope>
    <source>
        <strain evidence="3">NEAU-YB345</strain>
    </source>
</reference>
<proteinExistence type="inferred from homology"/>